<dbReference type="Proteomes" id="UP001642484">
    <property type="component" value="Unassembled WGS sequence"/>
</dbReference>
<comment type="caution">
    <text evidence="3">The sequence shown here is derived from an EMBL/GenBank/DDBJ whole genome shotgun (WGS) entry which is preliminary data.</text>
</comment>
<keyword evidence="2" id="KW-0812">Transmembrane</keyword>
<feature type="region of interest" description="Disordered" evidence="1">
    <location>
        <begin position="691"/>
        <end position="710"/>
    </location>
</feature>
<evidence type="ECO:0000256" key="2">
    <source>
        <dbReference type="SAM" id="Phobius"/>
    </source>
</evidence>
<feature type="region of interest" description="Disordered" evidence="1">
    <location>
        <begin position="883"/>
        <end position="972"/>
    </location>
</feature>
<keyword evidence="2" id="KW-0472">Membrane</keyword>
<feature type="compositionally biased region" description="Basic and acidic residues" evidence="1">
    <location>
        <begin position="28"/>
        <end position="37"/>
    </location>
</feature>
<sequence length="1534" mass="163671">MTKSSARLKHAGPAEKPAPDKVALSLADRSKKAEEAYLARFRRPQRDRSRSAQPPNTADDAPSARAAKQRSDVLPLPETRRPEEVRRGTEPQSPGIYEDPLSERALPERALVPAAHDVTGVTGPVDTPAVNEAPVEAVKEAPDENCDPNQLKQLTRNETPEKLSEKPAVDPEEKAVDPEEDLKATFPDARSRRTWVQVAEEEDTITVLAPLKGSNFVPGGKFATGLDTVLQSALDQVNENAKACYDCYEEAWRPRPLEAPLDHIEDEYPTGFVEEVLRRGTDRMLDSPTSDRPLLALLEEKRLVPERREACEESASACGASAVAAEQLAPVAAEVAEVAEVGQDEEAGPQAVEEPLSRTSSGSAALLGDAEVLEEAAMSEAIAREDAEHEEATLPTSTPAPAISIEAEIVDVSSVLAGPANEDQEELCDQPELCDPAPVDPLASVDAVEEQVLLQEPANSEVAEESRDQPEMCDPAPVDVLASVDVAEEKAAEVGRRPSRGDARAEEVKRLFGEVERRVEEGWKKHLKPRGKALRSATCRIEISEASAQIRLNLKIKWRPRTVGLPAVLGATGLDPSDDDGHPPLDPAGFAPAARSFRAEHHVCGDTWSTGPSGGLLPTAEELAKTPEKRPPQELAKEDWPLPLSSRAAGAARSAASGATSRAGDSEVQKHFKATFPEAKVALLPRIQARSVPKEDGPGTGTLSHVGSGASCAPSNGLDTLLRSALEASLSFTDEASPTGFSEERRGVGHGVPIKCGAPPSGREGRPAEFVRSERRAVRGGDGVATGMELEIPALPEAQPFRFSYGEAHVIGVLGLPWGHLRKSLNIIIRIFGLGINEQPSVLEAISEECRWGEDELTDASALAAAARLAGKLAARGESTFSSVGASEASPPDADAAGPAPCPADGAHPTDRPSRSTSPAAAAELPEPGSAGSESRRPQTCAVEAPAAPILAPATGRGAERAPSGKAGAVEDGWGRQANVGLARAVAEKLEEAPGTLCPHAVAKQTELTPSPSPAPSMLRLAETGAEPARAVGDERDEWRGAEAFLRHGSSLLCLARRHGVTAGCLYITAVEMAWQLGQPGQLGRKGKKDRRICSIAGHSMDREQVDEVLTEFEATTSSIGGIEKKMAKVSQYMDTVQAQRMALGRQAEVTTSLIDGLGESMADQSQVLYDYFTSSFEHFAGLVEALETSLYNLKLEDAPRQIQREFGPLLVPSVVLVCIITASNCYFGFLLASDESLADALSARLAHPGGNTTDAVHSEMSEMNILFLFAVAHVVLIGLAIVYIVIDLFRRWCRRRRRSSGRFSLAGSFLDSEDEDELESVDEDQDEGGDESIDELPEANPVAGPAASQPAGQAERKSTSAPPDRSGDRLSVSTGNRVSWWSSRSSRRSQAPRVSVGKSNFHGASRGLRFSQLLRRVQHAALRDSPPRAVSEGIFRLSSGSRASLHKPTKEWAGICRVKDNEIAVRVAAASGSTVITTIANGRRIEVVQAIRGGRGKIWGRIASPPGWILLADQQTGFKAVAKVKEAVTSKPL</sequence>
<gene>
    <name evidence="3" type="ORF">CCMP2556_LOCUS26011</name>
</gene>
<feature type="compositionally biased region" description="Basic residues" evidence="1">
    <location>
        <begin position="1"/>
        <end position="10"/>
    </location>
</feature>
<organism evidence="3 4">
    <name type="scientific">Durusdinium trenchii</name>
    <dbReference type="NCBI Taxonomy" id="1381693"/>
    <lineage>
        <taxon>Eukaryota</taxon>
        <taxon>Sar</taxon>
        <taxon>Alveolata</taxon>
        <taxon>Dinophyceae</taxon>
        <taxon>Suessiales</taxon>
        <taxon>Symbiodiniaceae</taxon>
        <taxon>Durusdinium</taxon>
    </lineage>
</organism>
<feature type="compositionally biased region" description="Basic and acidic residues" evidence="1">
    <location>
        <begin position="158"/>
        <end position="183"/>
    </location>
</feature>
<feature type="transmembrane region" description="Helical" evidence="2">
    <location>
        <begin position="1210"/>
        <end position="1233"/>
    </location>
</feature>
<keyword evidence="2" id="KW-1133">Transmembrane helix</keyword>
<feature type="region of interest" description="Disordered" evidence="1">
    <location>
        <begin position="735"/>
        <end position="767"/>
    </location>
</feature>
<feature type="compositionally biased region" description="Acidic residues" evidence="1">
    <location>
        <begin position="1315"/>
        <end position="1338"/>
    </location>
</feature>
<feature type="region of interest" description="Disordered" evidence="1">
    <location>
        <begin position="1"/>
        <end position="192"/>
    </location>
</feature>
<feature type="compositionally biased region" description="Basic and acidic residues" evidence="1">
    <location>
        <begin position="624"/>
        <end position="640"/>
    </location>
</feature>
<feature type="region of interest" description="Disordered" evidence="1">
    <location>
        <begin position="343"/>
        <end position="363"/>
    </location>
</feature>
<evidence type="ECO:0000313" key="4">
    <source>
        <dbReference type="Proteomes" id="UP001642484"/>
    </source>
</evidence>
<evidence type="ECO:0000313" key="3">
    <source>
        <dbReference type="EMBL" id="CAK9051167.1"/>
    </source>
</evidence>
<feature type="compositionally biased region" description="Low complexity" evidence="1">
    <location>
        <begin position="885"/>
        <end position="907"/>
    </location>
</feature>
<feature type="compositionally biased region" description="Basic and acidic residues" evidence="1">
    <location>
        <begin position="78"/>
        <end position="89"/>
    </location>
</feature>
<feature type="transmembrane region" description="Helical" evidence="2">
    <location>
        <begin position="1266"/>
        <end position="1290"/>
    </location>
</feature>
<feature type="compositionally biased region" description="Low complexity" evidence="1">
    <location>
        <begin position="645"/>
        <end position="663"/>
    </location>
</feature>
<evidence type="ECO:0000256" key="1">
    <source>
        <dbReference type="SAM" id="MobiDB-lite"/>
    </source>
</evidence>
<feature type="compositionally biased region" description="Polar residues" evidence="1">
    <location>
        <begin position="147"/>
        <end position="157"/>
    </location>
</feature>
<keyword evidence="4" id="KW-1185">Reference proteome</keyword>
<name>A0ABP0MKE6_9DINO</name>
<reference evidence="3 4" key="1">
    <citation type="submission" date="2024-02" db="EMBL/GenBank/DDBJ databases">
        <authorList>
            <person name="Chen Y."/>
            <person name="Shah S."/>
            <person name="Dougan E. K."/>
            <person name="Thang M."/>
            <person name="Chan C."/>
        </authorList>
    </citation>
    <scope>NUCLEOTIDE SEQUENCE [LARGE SCALE GENOMIC DNA]</scope>
</reference>
<protein>
    <submittedName>
        <fullName evidence="3">Uncharacterized protein</fullName>
    </submittedName>
</protein>
<accession>A0ABP0MKE6</accession>
<dbReference type="EMBL" id="CAXAMN010017780">
    <property type="protein sequence ID" value="CAK9051167.1"/>
    <property type="molecule type" value="Genomic_DNA"/>
</dbReference>
<feature type="region of interest" description="Disordered" evidence="1">
    <location>
        <begin position="1315"/>
        <end position="1374"/>
    </location>
</feature>
<feature type="compositionally biased region" description="Low complexity" evidence="1">
    <location>
        <begin position="1344"/>
        <end position="1354"/>
    </location>
</feature>
<proteinExistence type="predicted"/>
<feature type="region of interest" description="Disordered" evidence="1">
    <location>
        <begin position="624"/>
        <end position="668"/>
    </location>
</feature>